<dbReference type="GO" id="GO:0006891">
    <property type="term" value="P:intra-Golgi vesicle-mediated transport"/>
    <property type="evidence" value="ECO:0007669"/>
    <property type="project" value="TreeGrafter"/>
</dbReference>
<dbReference type="Pfam" id="PF04733">
    <property type="entry name" value="Coatomer_E"/>
    <property type="match status" value="1"/>
</dbReference>
<keyword evidence="6" id="KW-0813">Transport</keyword>
<sequence length="371" mass="42504">LSNVCCDSCTSCHNIPHDPTDFSVLIPFHVIFTHRKCSELPKFWNQISTFPGRLKISKLSPIYIARTMNRNNEVSELIDVENAFYIGNYQTCINECNKISKPSLEKDIFMYRSYIAQHKYRVVLDEIKSSNDTPLLALRYLAEYMSNSARKEAIVSIFDEKFQGDINELHVVWIIVGAIIYCNEETYETAMKVLVGNFNLECLSLHMHCLLKMSRVDLAKQVATTMQEKDDDATLTQLSQAWLNIQIGGEKLQDAFFIFQDLCDKFSPTLLLLNGQAVCYIGQQKYDDAEQVLRECLNRDPNNYDTLINLLALSQQRDKSSSQFSRYLAQILDDHKGSNLVAAYNKRQAEFDRLVLQFGPSNSKPIDEIVA</sequence>
<evidence type="ECO:0000256" key="13">
    <source>
        <dbReference type="ARBA" id="ARBA00025582"/>
    </source>
</evidence>
<comment type="subunit">
    <text evidence="4">Oligomeric complex that consists of at least the alpha, beta, beta', gamma, delta, epsilon and zeta subunits.</text>
</comment>
<evidence type="ECO:0000256" key="11">
    <source>
        <dbReference type="ARBA" id="ARBA00023136"/>
    </source>
</evidence>
<evidence type="ECO:0000256" key="12">
    <source>
        <dbReference type="ARBA" id="ARBA00023329"/>
    </source>
</evidence>
<keyword evidence="12" id="KW-0968">Cytoplasmic vesicle</keyword>
<comment type="subcellular location">
    <subcellularLocation>
        <location evidence="2">Cytoplasmic vesicle</location>
        <location evidence="2">COPI-coated vesicle membrane</location>
        <topology evidence="2">Peripheral membrane protein</topology>
        <orientation evidence="2">Cytoplasmic side</orientation>
    </subcellularLocation>
    <subcellularLocation>
        <location evidence="1">Golgi apparatus membrane</location>
        <topology evidence="1">Peripheral membrane protein</topology>
        <orientation evidence="1">Cytoplasmic side</orientation>
    </subcellularLocation>
</comment>
<keyword evidence="11" id="KW-0472">Membrane</keyword>
<keyword evidence="8" id="KW-0931">ER-Golgi transport</keyword>
<evidence type="ECO:0000256" key="9">
    <source>
        <dbReference type="ARBA" id="ARBA00022927"/>
    </source>
</evidence>
<dbReference type="SUPFAM" id="SSF48452">
    <property type="entry name" value="TPR-like"/>
    <property type="match status" value="1"/>
</dbReference>
<evidence type="ECO:0000256" key="5">
    <source>
        <dbReference type="ARBA" id="ARBA00015828"/>
    </source>
</evidence>
<name>A0A8W7PYC4_ANOCL</name>
<comment type="similarity">
    <text evidence="3">Belongs to the COPE family.</text>
</comment>
<dbReference type="Gene3D" id="1.25.40.10">
    <property type="entry name" value="Tetratricopeptide repeat domain"/>
    <property type="match status" value="1"/>
</dbReference>
<dbReference type="GO" id="GO:0030126">
    <property type="term" value="C:COPI vesicle coat"/>
    <property type="evidence" value="ECO:0007669"/>
    <property type="project" value="TreeGrafter"/>
</dbReference>
<dbReference type="InterPro" id="IPR011990">
    <property type="entry name" value="TPR-like_helical_dom_sf"/>
</dbReference>
<comment type="function">
    <text evidence="13">The coatomer is a cytosolic protein complex that binds to dilysine motifs and reversibly associates with Golgi non-clathrin-coated vesicles, which further mediate biosynthetic protein transport from the ER, via the Golgi up to the trans Golgi network. The coatomer complex is required for budding from Golgi membranes, and is essential for the retrograde Golgi-to-ER transport of dilysine-tagged proteins.</text>
</comment>
<keyword evidence="9" id="KW-0653">Protein transport</keyword>
<evidence type="ECO:0000256" key="8">
    <source>
        <dbReference type="ARBA" id="ARBA00022892"/>
    </source>
</evidence>
<proteinExistence type="inferred from homology"/>
<dbReference type="GO" id="GO:0000139">
    <property type="term" value="C:Golgi membrane"/>
    <property type="evidence" value="ECO:0007669"/>
    <property type="project" value="UniProtKB-SubCell"/>
</dbReference>
<evidence type="ECO:0000256" key="4">
    <source>
        <dbReference type="ARBA" id="ARBA00011775"/>
    </source>
</evidence>
<dbReference type="FunFam" id="1.25.40.10:FF:000140">
    <property type="entry name" value="Coatomer subunit epsilon"/>
    <property type="match status" value="1"/>
</dbReference>
<evidence type="ECO:0000256" key="6">
    <source>
        <dbReference type="ARBA" id="ARBA00022448"/>
    </source>
</evidence>
<dbReference type="GO" id="GO:0015031">
    <property type="term" value="P:protein transport"/>
    <property type="evidence" value="ECO:0007669"/>
    <property type="project" value="UniProtKB-KW"/>
</dbReference>
<dbReference type="VEuPathDB" id="VectorBase:ACON2_039431"/>
<reference evidence="15" key="1">
    <citation type="submission" date="2022-08" db="UniProtKB">
        <authorList>
            <consortium name="EnsemblMetazoa"/>
        </authorList>
    </citation>
    <scope>IDENTIFICATION</scope>
</reference>
<evidence type="ECO:0000256" key="10">
    <source>
        <dbReference type="ARBA" id="ARBA00023034"/>
    </source>
</evidence>
<dbReference type="AlphaFoldDB" id="A0A8W7PYC4"/>
<dbReference type="Proteomes" id="UP000075882">
    <property type="component" value="Unassembled WGS sequence"/>
</dbReference>
<keyword evidence="7" id="KW-0963">Cytoplasm</keyword>
<evidence type="ECO:0000256" key="7">
    <source>
        <dbReference type="ARBA" id="ARBA00022490"/>
    </source>
</evidence>
<evidence type="ECO:0000313" key="15">
    <source>
        <dbReference type="EnsemblMetazoa" id="ACOM039443-PA.1"/>
    </source>
</evidence>
<dbReference type="PANTHER" id="PTHR10805:SF0">
    <property type="entry name" value="COATOMER SUBUNIT EPSILON"/>
    <property type="match status" value="1"/>
</dbReference>
<evidence type="ECO:0000256" key="2">
    <source>
        <dbReference type="ARBA" id="ARBA00004347"/>
    </source>
</evidence>
<dbReference type="GO" id="GO:0006888">
    <property type="term" value="P:endoplasmic reticulum to Golgi vesicle-mediated transport"/>
    <property type="evidence" value="ECO:0007669"/>
    <property type="project" value="TreeGrafter"/>
</dbReference>
<protein>
    <recommendedName>
        <fullName evidence="5">Coatomer subunit epsilon</fullName>
    </recommendedName>
    <alternativeName>
        <fullName evidence="14">Epsilon-coat protein</fullName>
    </alternativeName>
</protein>
<dbReference type="GO" id="GO:0006890">
    <property type="term" value="P:retrograde vesicle-mediated transport, Golgi to endoplasmic reticulum"/>
    <property type="evidence" value="ECO:0007669"/>
    <property type="project" value="InterPro"/>
</dbReference>
<dbReference type="InterPro" id="IPR006822">
    <property type="entry name" value="Coatomer_esu"/>
</dbReference>
<organism evidence="15">
    <name type="scientific">Anopheles coluzzii</name>
    <name type="common">African malaria mosquito</name>
    <dbReference type="NCBI Taxonomy" id="1518534"/>
    <lineage>
        <taxon>Eukaryota</taxon>
        <taxon>Metazoa</taxon>
        <taxon>Ecdysozoa</taxon>
        <taxon>Arthropoda</taxon>
        <taxon>Hexapoda</taxon>
        <taxon>Insecta</taxon>
        <taxon>Pterygota</taxon>
        <taxon>Neoptera</taxon>
        <taxon>Endopterygota</taxon>
        <taxon>Diptera</taxon>
        <taxon>Nematocera</taxon>
        <taxon>Culicoidea</taxon>
        <taxon>Culicidae</taxon>
        <taxon>Anophelinae</taxon>
        <taxon>Anopheles</taxon>
    </lineage>
</organism>
<accession>A0A8W7PYC4</accession>
<evidence type="ECO:0000256" key="1">
    <source>
        <dbReference type="ARBA" id="ARBA00004255"/>
    </source>
</evidence>
<dbReference type="GO" id="GO:0005198">
    <property type="term" value="F:structural molecule activity"/>
    <property type="evidence" value="ECO:0007669"/>
    <property type="project" value="InterPro"/>
</dbReference>
<dbReference type="EnsemblMetazoa" id="ACOM039443-RA">
    <property type="protein sequence ID" value="ACOM039443-PA.1"/>
    <property type="gene ID" value="ACOM039443"/>
</dbReference>
<keyword evidence="10" id="KW-0333">Golgi apparatus</keyword>
<evidence type="ECO:0000256" key="14">
    <source>
        <dbReference type="ARBA" id="ARBA00031602"/>
    </source>
</evidence>
<dbReference type="PANTHER" id="PTHR10805">
    <property type="entry name" value="COATOMER SUBUNIT EPSILON"/>
    <property type="match status" value="1"/>
</dbReference>
<evidence type="ECO:0000256" key="3">
    <source>
        <dbReference type="ARBA" id="ARBA00008827"/>
    </source>
</evidence>